<protein>
    <submittedName>
        <fullName evidence="1">Uncharacterized protein</fullName>
    </submittedName>
</protein>
<evidence type="ECO:0000313" key="1">
    <source>
        <dbReference type="EMBL" id="MCG2590711.1"/>
    </source>
</evidence>
<dbReference type="RefSeq" id="WP_237856169.1">
    <property type="nucleotide sequence ID" value="NZ_JAKLWS010000040.1"/>
</dbReference>
<name>A0ABS9KIP2_9BACT</name>
<sequence>RRICSLNLRRLFSFRVFITWYLTGQAMLGIDSLWFVVCGLWFVVCGLWFENYSEASLRKTDGYLLG</sequence>
<feature type="non-terminal residue" evidence="1">
    <location>
        <position position="1"/>
    </location>
</feature>
<reference evidence="1" key="2">
    <citation type="submission" date="2024-05" db="EMBL/GenBank/DDBJ databases">
        <title>Rhodohalobacter halophilus gen. nov., sp. nov., a moderately halophilic member of the family Balneolaceae.</title>
        <authorList>
            <person name="Xia J."/>
        </authorList>
    </citation>
    <scope>NUCLEOTIDE SEQUENCE</scope>
    <source>
        <strain evidence="1">WB101</strain>
    </source>
</reference>
<evidence type="ECO:0000313" key="2">
    <source>
        <dbReference type="Proteomes" id="UP001165366"/>
    </source>
</evidence>
<keyword evidence="2" id="KW-1185">Reference proteome</keyword>
<accession>A0ABS9KIP2</accession>
<organism evidence="1 2">
    <name type="scientific">Rhodohalobacter sulfatireducens</name>
    <dbReference type="NCBI Taxonomy" id="2911366"/>
    <lineage>
        <taxon>Bacteria</taxon>
        <taxon>Pseudomonadati</taxon>
        <taxon>Balneolota</taxon>
        <taxon>Balneolia</taxon>
        <taxon>Balneolales</taxon>
        <taxon>Balneolaceae</taxon>
        <taxon>Rhodohalobacter</taxon>
    </lineage>
</organism>
<proteinExistence type="predicted"/>
<comment type="caution">
    <text evidence="1">The sequence shown here is derived from an EMBL/GenBank/DDBJ whole genome shotgun (WGS) entry which is preliminary data.</text>
</comment>
<reference evidence="1" key="1">
    <citation type="submission" date="2022-01" db="EMBL/GenBank/DDBJ databases">
        <authorList>
            <person name="Wang Y."/>
        </authorList>
    </citation>
    <scope>NUCLEOTIDE SEQUENCE</scope>
    <source>
        <strain evidence="1">WB101</strain>
    </source>
</reference>
<gene>
    <name evidence="1" type="ORF">L6773_19210</name>
</gene>
<dbReference type="Proteomes" id="UP001165366">
    <property type="component" value="Unassembled WGS sequence"/>
</dbReference>
<dbReference type="EMBL" id="JAKLWS010000040">
    <property type="protein sequence ID" value="MCG2590711.1"/>
    <property type="molecule type" value="Genomic_DNA"/>
</dbReference>